<accession>D8MK37</accession>
<evidence type="ECO:0000313" key="2">
    <source>
        <dbReference type="EMBL" id="CAX53635.1"/>
    </source>
</evidence>
<proteinExistence type="predicted"/>
<keyword evidence="1" id="KW-1133">Transmembrane helix</keyword>
<protein>
    <submittedName>
        <fullName evidence="2">Uncharacterized protein</fullName>
    </submittedName>
</protein>
<evidence type="ECO:0000313" key="3">
    <source>
        <dbReference type="Proteomes" id="UP000008793"/>
    </source>
</evidence>
<evidence type="ECO:0000256" key="1">
    <source>
        <dbReference type="SAM" id="Phobius"/>
    </source>
</evidence>
<gene>
    <name evidence="2" type="ordered locus">EbC_pEb17201820</name>
</gene>
<dbReference type="KEGG" id="ebi:EbC_pEb17201820"/>
<dbReference type="EMBL" id="FP236830">
    <property type="protein sequence ID" value="CAX53635.1"/>
    <property type="molecule type" value="Genomic_DNA"/>
</dbReference>
<reference evidence="2 3" key="1">
    <citation type="journal article" date="2010" name="BMC Genomics">
        <title>Genome comparison of the epiphytic bacteria Erwinia billingiae and E. tasmaniensis with the pear pathogen E. pyrifoliae.</title>
        <authorList>
            <person name="Kube M."/>
            <person name="Migdoll A.M."/>
            <person name="Gehring I."/>
            <person name="Heitmann K."/>
            <person name="Mayer Y."/>
            <person name="Kuhl H."/>
            <person name="Knaust F."/>
            <person name="Geider K."/>
            <person name="Reinhardt R."/>
        </authorList>
    </citation>
    <scope>NUCLEOTIDE SEQUENCE [LARGE SCALE GENOMIC DNA]</scope>
    <source>
        <strain evidence="2 3">Eb661</strain>
        <plasmid evidence="2">pEB170</plasmid>
    </source>
</reference>
<dbReference type="Proteomes" id="UP000008793">
    <property type="component" value="Plasmid pEB170"/>
</dbReference>
<geneLocation type="plasmid" evidence="2 3">
    <name>pEB170</name>
</geneLocation>
<name>D8MK37_ERWBE</name>
<organism evidence="3">
    <name type="scientific">Erwinia billingiae (strain Eb661)</name>
    <dbReference type="NCBI Taxonomy" id="634500"/>
    <lineage>
        <taxon>Bacteria</taxon>
        <taxon>Pseudomonadati</taxon>
        <taxon>Pseudomonadota</taxon>
        <taxon>Gammaproteobacteria</taxon>
        <taxon>Enterobacterales</taxon>
        <taxon>Erwiniaceae</taxon>
        <taxon>Erwinia</taxon>
    </lineage>
</organism>
<feature type="transmembrane region" description="Helical" evidence="1">
    <location>
        <begin position="12"/>
        <end position="31"/>
    </location>
</feature>
<dbReference type="AlphaFoldDB" id="D8MK37"/>
<sequence length="52" mass="6116">MHILRYNQYCKAPTIQLFTNMLFLLFIRFSLCVNQALQISFLRQSDVCQSGT</sequence>
<keyword evidence="1" id="KW-0472">Membrane</keyword>
<keyword evidence="2" id="KW-0614">Plasmid</keyword>
<dbReference type="HOGENOM" id="CLU_3079675_0_0_6"/>
<keyword evidence="3" id="KW-1185">Reference proteome</keyword>
<keyword evidence="1" id="KW-0812">Transmembrane</keyword>